<dbReference type="AlphaFoldDB" id="A0A2U1NES7"/>
<keyword evidence="3" id="KW-1185">Reference proteome</keyword>
<organism evidence="2 3">
    <name type="scientific">Artemisia annua</name>
    <name type="common">Sweet wormwood</name>
    <dbReference type="NCBI Taxonomy" id="35608"/>
    <lineage>
        <taxon>Eukaryota</taxon>
        <taxon>Viridiplantae</taxon>
        <taxon>Streptophyta</taxon>
        <taxon>Embryophyta</taxon>
        <taxon>Tracheophyta</taxon>
        <taxon>Spermatophyta</taxon>
        <taxon>Magnoliopsida</taxon>
        <taxon>eudicotyledons</taxon>
        <taxon>Gunneridae</taxon>
        <taxon>Pentapetalae</taxon>
        <taxon>asterids</taxon>
        <taxon>campanulids</taxon>
        <taxon>Asterales</taxon>
        <taxon>Asteraceae</taxon>
        <taxon>Asteroideae</taxon>
        <taxon>Anthemideae</taxon>
        <taxon>Artemisiinae</taxon>
        <taxon>Artemisia</taxon>
    </lineage>
</organism>
<dbReference type="Proteomes" id="UP000245207">
    <property type="component" value="Unassembled WGS sequence"/>
</dbReference>
<protein>
    <submittedName>
        <fullName evidence="2">Uncharacterized protein</fullName>
    </submittedName>
</protein>
<dbReference type="EMBL" id="PKPP01002982">
    <property type="protein sequence ID" value="PWA71988.1"/>
    <property type="molecule type" value="Genomic_DNA"/>
</dbReference>
<sequence length="153" mass="16575">MSSASHPITLSSDSDITDAMSSTVVLIPPVIPASTAPAVASEETKPFEEGEVTPSRHTTVPTLLTPPVIPAMLIRPGMSIPPHCIFRYHPTGPKMIHTRSRLVRPLIPPPPLWTLDMPTYEDLEGTLGIVPRSSRPPHHATTEDPPRRAPGSY</sequence>
<gene>
    <name evidence="2" type="ORF">CTI12_AA257130</name>
</gene>
<evidence type="ECO:0000313" key="3">
    <source>
        <dbReference type="Proteomes" id="UP000245207"/>
    </source>
</evidence>
<feature type="region of interest" description="Disordered" evidence="1">
    <location>
        <begin position="128"/>
        <end position="153"/>
    </location>
</feature>
<feature type="region of interest" description="Disordered" evidence="1">
    <location>
        <begin position="37"/>
        <end position="61"/>
    </location>
</feature>
<proteinExistence type="predicted"/>
<reference evidence="2 3" key="1">
    <citation type="journal article" date="2018" name="Mol. Plant">
        <title>The genome of Artemisia annua provides insight into the evolution of Asteraceae family and artemisinin biosynthesis.</title>
        <authorList>
            <person name="Shen Q."/>
            <person name="Zhang L."/>
            <person name="Liao Z."/>
            <person name="Wang S."/>
            <person name="Yan T."/>
            <person name="Shi P."/>
            <person name="Liu M."/>
            <person name="Fu X."/>
            <person name="Pan Q."/>
            <person name="Wang Y."/>
            <person name="Lv Z."/>
            <person name="Lu X."/>
            <person name="Zhang F."/>
            <person name="Jiang W."/>
            <person name="Ma Y."/>
            <person name="Chen M."/>
            <person name="Hao X."/>
            <person name="Li L."/>
            <person name="Tang Y."/>
            <person name="Lv G."/>
            <person name="Zhou Y."/>
            <person name="Sun X."/>
            <person name="Brodelius P.E."/>
            <person name="Rose J.K.C."/>
            <person name="Tang K."/>
        </authorList>
    </citation>
    <scope>NUCLEOTIDE SEQUENCE [LARGE SCALE GENOMIC DNA]</scope>
    <source>
        <strain evidence="3">cv. Huhao1</strain>
        <tissue evidence="2">Leaf</tissue>
    </source>
</reference>
<evidence type="ECO:0000256" key="1">
    <source>
        <dbReference type="SAM" id="MobiDB-lite"/>
    </source>
</evidence>
<comment type="caution">
    <text evidence="2">The sequence shown here is derived from an EMBL/GenBank/DDBJ whole genome shotgun (WGS) entry which is preliminary data.</text>
</comment>
<name>A0A2U1NES7_ARTAN</name>
<accession>A0A2U1NES7</accession>
<evidence type="ECO:0000313" key="2">
    <source>
        <dbReference type="EMBL" id="PWA71988.1"/>
    </source>
</evidence>